<dbReference type="Pfam" id="PF23598">
    <property type="entry name" value="LRR_14"/>
    <property type="match status" value="1"/>
</dbReference>
<evidence type="ECO:0000259" key="3">
    <source>
        <dbReference type="Pfam" id="PF23598"/>
    </source>
</evidence>
<dbReference type="EMBL" id="KK198757">
    <property type="protein sequence ID" value="KCW74020.1"/>
    <property type="molecule type" value="Genomic_DNA"/>
</dbReference>
<feature type="domain" description="Disease resistance R13L4/SHOC-2-like LRR" evidence="3">
    <location>
        <begin position="118"/>
        <end position="228"/>
    </location>
</feature>
<protein>
    <recommendedName>
        <fullName evidence="3">Disease resistance R13L4/SHOC-2-like LRR domain-containing protein</fullName>
    </recommendedName>
</protein>
<keyword evidence="2" id="KW-0611">Plant defense</keyword>
<name>A0A059C7W2_EUCGR</name>
<dbReference type="SUPFAM" id="SSF52058">
    <property type="entry name" value="L domain-like"/>
    <property type="match status" value="1"/>
</dbReference>
<dbReference type="InParanoid" id="A0A059C7W2"/>
<evidence type="ECO:0000256" key="2">
    <source>
        <dbReference type="ARBA" id="ARBA00022821"/>
    </source>
</evidence>
<accession>A0A059C7W2</accession>
<gene>
    <name evidence="4" type="ORF">EUGRSUZ_E02647</name>
</gene>
<organism evidence="4">
    <name type="scientific">Eucalyptus grandis</name>
    <name type="common">Flooded gum</name>
    <dbReference type="NCBI Taxonomy" id="71139"/>
    <lineage>
        <taxon>Eukaryota</taxon>
        <taxon>Viridiplantae</taxon>
        <taxon>Streptophyta</taxon>
        <taxon>Embryophyta</taxon>
        <taxon>Tracheophyta</taxon>
        <taxon>Spermatophyta</taxon>
        <taxon>Magnoliopsida</taxon>
        <taxon>eudicotyledons</taxon>
        <taxon>Gunneridae</taxon>
        <taxon>Pentapetalae</taxon>
        <taxon>rosids</taxon>
        <taxon>malvids</taxon>
        <taxon>Myrtales</taxon>
        <taxon>Myrtaceae</taxon>
        <taxon>Myrtoideae</taxon>
        <taxon>Eucalypteae</taxon>
        <taxon>Eucalyptus</taxon>
    </lineage>
</organism>
<keyword evidence="1" id="KW-0677">Repeat</keyword>
<evidence type="ECO:0000313" key="4">
    <source>
        <dbReference type="EMBL" id="KCW74020.1"/>
    </source>
</evidence>
<dbReference type="SUPFAM" id="SSF52540">
    <property type="entry name" value="P-loop containing nucleoside triphosphate hydrolases"/>
    <property type="match status" value="1"/>
</dbReference>
<dbReference type="InterPro" id="IPR032675">
    <property type="entry name" value="LRR_dom_sf"/>
</dbReference>
<dbReference type="Gramene" id="KCW74020">
    <property type="protein sequence ID" value="KCW74020"/>
    <property type="gene ID" value="EUGRSUZ_E02647"/>
</dbReference>
<proteinExistence type="predicted"/>
<dbReference type="InterPro" id="IPR055414">
    <property type="entry name" value="LRR_R13L4/SHOC2-like"/>
</dbReference>
<evidence type="ECO:0000256" key="1">
    <source>
        <dbReference type="ARBA" id="ARBA00022737"/>
    </source>
</evidence>
<dbReference type="PANTHER" id="PTHR36766">
    <property type="entry name" value="PLANT BROAD-SPECTRUM MILDEW RESISTANCE PROTEIN RPW8"/>
    <property type="match status" value="1"/>
</dbReference>
<dbReference type="Gene3D" id="3.80.10.10">
    <property type="entry name" value="Ribonuclease Inhibitor"/>
    <property type="match status" value="1"/>
</dbReference>
<reference evidence="4" key="1">
    <citation type="submission" date="2013-07" db="EMBL/GenBank/DDBJ databases">
        <title>The genome of Eucalyptus grandis.</title>
        <authorList>
            <person name="Schmutz J."/>
            <person name="Hayes R."/>
            <person name="Myburg A."/>
            <person name="Tuskan G."/>
            <person name="Grattapaglia D."/>
            <person name="Rokhsar D.S."/>
        </authorList>
    </citation>
    <scope>NUCLEOTIDE SEQUENCE</scope>
    <source>
        <tissue evidence="4">Leaf extractions</tissue>
    </source>
</reference>
<dbReference type="PANTHER" id="PTHR36766:SF40">
    <property type="entry name" value="DISEASE RESISTANCE PROTEIN RGA3"/>
    <property type="match status" value="1"/>
</dbReference>
<dbReference type="AlphaFoldDB" id="A0A059C7W2"/>
<dbReference type="InterPro" id="IPR027417">
    <property type="entry name" value="P-loop_NTPase"/>
</dbReference>
<sequence>MGGAQGSKILITTCYQYVTDPTSTSPSYCLEALPIESSFELLMRMACQEEGETGNPIKVDIGRQIVKMCDGIPLVIRMIRSLFFSKRNETEWFHFEREISECSSNRSDDSKITKLPDVIRELVKLRLLSLRNCRCIRELPESTGRLGSSLEELDIWGTSVSQLPDSFGNFQGLRVLKMDYYFPREFPNFIGRLLSLEEMHASLCRSLKGEIPGDIGKLIHLRILRLQYSGFLQPTF</sequence>
<dbReference type="GO" id="GO:0006952">
    <property type="term" value="P:defense response"/>
    <property type="evidence" value="ECO:0007669"/>
    <property type="project" value="UniProtKB-KW"/>
</dbReference>
<dbReference type="GO" id="GO:0043531">
    <property type="term" value="F:ADP binding"/>
    <property type="evidence" value="ECO:0007669"/>
    <property type="project" value="InterPro"/>
</dbReference>